<keyword evidence="3" id="KW-1185">Reference proteome</keyword>
<gene>
    <name evidence="2" type="ORF">NDU88_005449</name>
</gene>
<dbReference type="EMBL" id="JANPWB010000008">
    <property type="protein sequence ID" value="KAJ1165019.1"/>
    <property type="molecule type" value="Genomic_DNA"/>
</dbReference>
<feature type="compositionally biased region" description="Pro residues" evidence="1">
    <location>
        <begin position="35"/>
        <end position="49"/>
    </location>
</feature>
<comment type="caution">
    <text evidence="2">The sequence shown here is derived from an EMBL/GenBank/DDBJ whole genome shotgun (WGS) entry which is preliminary data.</text>
</comment>
<evidence type="ECO:0000313" key="2">
    <source>
        <dbReference type="EMBL" id="KAJ1165019.1"/>
    </source>
</evidence>
<sequence length="270" mass="28416">MQVRQRSAGSLLVRRATGTPPATPSTISGGKRPGRGPPPTLRSPTPPRVPGGAAVRQQSLAFRLCVPQGSYPKETPHRAAPGGPSSPRLFSACSPVARRHQAPPLNRRPILHRQAPTPDAPVCTPPSGWARVRLRCWAQRAAQFWVIGRYLAVISCVRSAPGRTGPPGGRPRGRGRAREAPPVSAAHLHCCSESGSLSVQRVSAPPVDTAAASLQSRAAPVTRVSALGVRPQLRSALRPQRLCHSSLSARPPASARPGTNLKSGPPEPIS</sequence>
<feature type="region of interest" description="Disordered" evidence="1">
    <location>
        <begin position="239"/>
        <end position="270"/>
    </location>
</feature>
<feature type="region of interest" description="Disordered" evidence="1">
    <location>
        <begin position="1"/>
        <end position="54"/>
    </location>
</feature>
<protein>
    <submittedName>
        <fullName evidence="2">Uncharacterized protein</fullName>
    </submittedName>
</protein>
<dbReference type="AlphaFoldDB" id="A0AAV7SLP4"/>
<proteinExistence type="predicted"/>
<organism evidence="2 3">
    <name type="scientific">Pleurodeles waltl</name>
    <name type="common">Iberian ribbed newt</name>
    <dbReference type="NCBI Taxonomy" id="8319"/>
    <lineage>
        <taxon>Eukaryota</taxon>
        <taxon>Metazoa</taxon>
        <taxon>Chordata</taxon>
        <taxon>Craniata</taxon>
        <taxon>Vertebrata</taxon>
        <taxon>Euteleostomi</taxon>
        <taxon>Amphibia</taxon>
        <taxon>Batrachia</taxon>
        <taxon>Caudata</taxon>
        <taxon>Salamandroidea</taxon>
        <taxon>Salamandridae</taxon>
        <taxon>Pleurodelinae</taxon>
        <taxon>Pleurodeles</taxon>
    </lineage>
</organism>
<name>A0AAV7SLP4_PLEWA</name>
<evidence type="ECO:0000256" key="1">
    <source>
        <dbReference type="SAM" id="MobiDB-lite"/>
    </source>
</evidence>
<evidence type="ECO:0000313" key="3">
    <source>
        <dbReference type="Proteomes" id="UP001066276"/>
    </source>
</evidence>
<accession>A0AAV7SLP4</accession>
<feature type="compositionally biased region" description="Low complexity" evidence="1">
    <location>
        <begin position="245"/>
        <end position="257"/>
    </location>
</feature>
<dbReference type="Proteomes" id="UP001066276">
    <property type="component" value="Chromosome 4_2"/>
</dbReference>
<reference evidence="2" key="1">
    <citation type="journal article" date="2022" name="bioRxiv">
        <title>Sequencing and chromosome-scale assembly of the giantPleurodeles waltlgenome.</title>
        <authorList>
            <person name="Brown T."/>
            <person name="Elewa A."/>
            <person name="Iarovenko S."/>
            <person name="Subramanian E."/>
            <person name="Araus A.J."/>
            <person name="Petzold A."/>
            <person name="Susuki M."/>
            <person name="Suzuki K.-i.T."/>
            <person name="Hayashi T."/>
            <person name="Toyoda A."/>
            <person name="Oliveira C."/>
            <person name="Osipova E."/>
            <person name="Leigh N.D."/>
            <person name="Simon A."/>
            <person name="Yun M.H."/>
        </authorList>
    </citation>
    <scope>NUCLEOTIDE SEQUENCE</scope>
    <source>
        <strain evidence="2">20211129_DDA</strain>
        <tissue evidence="2">Liver</tissue>
    </source>
</reference>
<feature type="region of interest" description="Disordered" evidence="1">
    <location>
        <begin position="161"/>
        <end position="185"/>
    </location>
</feature>